<dbReference type="PANTHER" id="PTHR33103">
    <property type="entry name" value="OS01G0153900 PROTEIN"/>
    <property type="match status" value="1"/>
</dbReference>
<dbReference type="Pfam" id="PF05056">
    <property type="entry name" value="DUF674"/>
    <property type="match status" value="1"/>
</dbReference>
<organism evidence="1 2">
    <name type="scientific">Punica granatum</name>
    <name type="common">Pomegranate</name>
    <dbReference type="NCBI Taxonomy" id="22663"/>
    <lineage>
        <taxon>Eukaryota</taxon>
        <taxon>Viridiplantae</taxon>
        <taxon>Streptophyta</taxon>
        <taxon>Embryophyta</taxon>
        <taxon>Tracheophyta</taxon>
        <taxon>Spermatophyta</taxon>
        <taxon>Magnoliopsida</taxon>
        <taxon>eudicotyledons</taxon>
        <taxon>Gunneridae</taxon>
        <taxon>Pentapetalae</taxon>
        <taxon>rosids</taxon>
        <taxon>malvids</taxon>
        <taxon>Myrtales</taxon>
        <taxon>Lythraceae</taxon>
        <taxon>Punica</taxon>
    </lineage>
</organism>
<sequence length="117" mass="13105">MAEWYMASWNDAVPKVIFLSCLAFSSVKHPGANRACPKEVSSYVKDVVTCMVLDDLTAKPMSTISSISLLTKFNIQDLGILEEREINVRVNEAVKLLKASLQSKRVLTDAFLRNKKK</sequence>
<name>A0A218XSM8_PUNGR</name>
<dbReference type="PANTHER" id="PTHR33103:SF19">
    <property type="entry name" value="OS09G0544700 PROTEIN"/>
    <property type="match status" value="1"/>
</dbReference>
<proteinExistence type="predicted"/>
<protein>
    <submittedName>
        <fullName evidence="1">Uncharacterized protein</fullName>
    </submittedName>
</protein>
<gene>
    <name evidence="1" type="ORF">CDL15_Pgr022643</name>
</gene>
<dbReference type="EMBL" id="MTKT01000813">
    <property type="protein sequence ID" value="OWM87531.1"/>
    <property type="molecule type" value="Genomic_DNA"/>
</dbReference>
<dbReference type="Proteomes" id="UP000197138">
    <property type="component" value="Unassembled WGS sequence"/>
</dbReference>
<accession>A0A218XSM8</accession>
<dbReference type="AlphaFoldDB" id="A0A218XSM8"/>
<evidence type="ECO:0000313" key="2">
    <source>
        <dbReference type="Proteomes" id="UP000197138"/>
    </source>
</evidence>
<evidence type="ECO:0000313" key="1">
    <source>
        <dbReference type="EMBL" id="OWM87531.1"/>
    </source>
</evidence>
<reference evidence="2" key="1">
    <citation type="journal article" date="2017" name="Plant J.">
        <title>The pomegranate (Punica granatum L.) genome and the genomics of punicalagin biosynthesis.</title>
        <authorList>
            <person name="Qin G."/>
            <person name="Xu C."/>
            <person name="Ming R."/>
            <person name="Tang H."/>
            <person name="Guyot R."/>
            <person name="Kramer E.M."/>
            <person name="Hu Y."/>
            <person name="Yi X."/>
            <person name="Qi Y."/>
            <person name="Xu X."/>
            <person name="Gao Z."/>
            <person name="Pan H."/>
            <person name="Jian J."/>
            <person name="Tian Y."/>
            <person name="Yue Z."/>
            <person name="Xu Y."/>
        </authorList>
    </citation>
    <scope>NUCLEOTIDE SEQUENCE [LARGE SCALE GENOMIC DNA]</scope>
    <source>
        <strain evidence="2">cv. Dabenzi</strain>
    </source>
</reference>
<comment type="caution">
    <text evidence="1">The sequence shown here is derived from an EMBL/GenBank/DDBJ whole genome shotgun (WGS) entry which is preliminary data.</text>
</comment>
<dbReference type="InterPro" id="IPR007750">
    <property type="entry name" value="DUF674"/>
</dbReference>